<dbReference type="Pfam" id="PF01743">
    <property type="entry name" value="PolyA_pol"/>
    <property type="match status" value="1"/>
</dbReference>
<dbReference type="Pfam" id="PF12627">
    <property type="entry name" value="PolyA_pol_RNAbd"/>
    <property type="match status" value="1"/>
</dbReference>
<dbReference type="SUPFAM" id="SSF81301">
    <property type="entry name" value="Nucleotidyltransferase"/>
    <property type="match status" value="1"/>
</dbReference>
<dbReference type="InterPro" id="IPR050124">
    <property type="entry name" value="tRNA_CCA-adding_enzyme"/>
</dbReference>
<comment type="catalytic activity">
    <reaction evidence="11">
        <text>a tRNA precursor + 2 CTP + ATP = a tRNA with a 3' CCA end + 3 diphosphate</text>
        <dbReference type="Rhea" id="RHEA:14433"/>
        <dbReference type="Rhea" id="RHEA-COMP:10465"/>
        <dbReference type="Rhea" id="RHEA-COMP:10468"/>
        <dbReference type="ChEBI" id="CHEBI:30616"/>
        <dbReference type="ChEBI" id="CHEBI:33019"/>
        <dbReference type="ChEBI" id="CHEBI:37563"/>
        <dbReference type="ChEBI" id="CHEBI:74896"/>
        <dbReference type="ChEBI" id="CHEBI:83071"/>
        <dbReference type="EC" id="2.7.7.72"/>
    </reaction>
</comment>
<feature type="binding site" evidence="11">
    <location>
        <position position="146"/>
    </location>
    <ligand>
        <name>CTP</name>
        <dbReference type="ChEBI" id="CHEBI:37563"/>
    </ligand>
</feature>
<evidence type="ECO:0000256" key="4">
    <source>
        <dbReference type="ARBA" id="ARBA00022695"/>
    </source>
</evidence>
<dbReference type="EMBL" id="BSST01000001">
    <property type="protein sequence ID" value="GLX79545.1"/>
    <property type="molecule type" value="Genomic_DNA"/>
</dbReference>
<feature type="binding site" evidence="11">
    <location>
        <position position="32"/>
    </location>
    <ligand>
        <name>Mg(2+)</name>
        <dbReference type="ChEBI" id="CHEBI:18420"/>
    </ligand>
</feature>
<organism evidence="14 15">
    <name type="scientific">Thalassotalea insulae</name>
    <dbReference type="NCBI Taxonomy" id="2056778"/>
    <lineage>
        <taxon>Bacteria</taxon>
        <taxon>Pseudomonadati</taxon>
        <taxon>Pseudomonadota</taxon>
        <taxon>Gammaproteobacteria</taxon>
        <taxon>Alteromonadales</taxon>
        <taxon>Colwelliaceae</taxon>
        <taxon>Thalassotalea</taxon>
    </lineage>
</organism>
<keyword evidence="9 11" id="KW-0460">Magnesium</keyword>
<keyword evidence="5 11" id="KW-0479">Metal-binding</keyword>
<name>A0ABQ6GUC2_9GAMM</name>
<protein>
    <recommendedName>
        <fullName evidence="11">CCA-adding enzyme</fullName>
        <ecNumber evidence="11">2.7.7.72</ecNumber>
    </recommendedName>
    <alternativeName>
        <fullName evidence="11">CCA tRNA nucleotidyltransferase</fullName>
    </alternativeName>
    <alternativeName>
        <fullName evidence="11">tRNA CCA-pyrophosphorylase</fullName>
    </alternativeName>
    <alternativeName>
        <fullName evidence="11">tRNA adenylyl-/cytidylyl- transferase</fullName>
    </alternativeName>
    <alternativeName>
        <fullName evidence="11">tRNA nucleotidyltransferase</fullName>
    </alternativeName>
    <alternativeName>
        <fullName evidence="11">tRNA-NT</fullName>
    </alternativeName>
</protein>
<evidence type="ECO:0000259" key="12">
    <source>
        <dbReference type="Pfam" id="PF01743"/>
    </source>
</evidence>
<evidence type="ECO:0000256" key="9">
    <source>
        <dbReference type="ARBA" id="ARBA00022842"/>
    </source>
</evidence>
<feature type="domain" description="tRNA nucleotidyltransferase/poly(A) polymerase RNA and SrmB- binding" evidence="13">
    <location>
        <begin position="158"/>
        <end position="221"/>
    </location>
</feature>
<dbReference type="Gene3D" id="3.30.460.10">
    <property type="entry name" value="Beta Polymerase, domain 2"/>
    <property type="match status" value="1"/>
</dbReference>
<dbReference type="InterPro" id="IPR002646">
    <property type="entry name" value="PolA_pol_head_dom"/>
</dbReference>
<dbReference type="Proteomes" id="UP001157186">
    <property type="component" value="Unassembled WGS sequence"/>
</dbReference>
<evidence type="ECO:0000256" key="3">
    <source>
        <dbReference type="ARBA" id="ARBA00022694"/>
    </source>
</evidence>
<dbReference type="InterPro" id="IPR043519">
    <property type="entry name" value="NT_sf"/>
</dbReference>
<keyword evidence="4 11" id="KW-0548">Nucleotidyltransferase</keyword>
<feature type="binding site" evidence="11">
    <location>
        <position position="100"/>
    </location>
    <ligand>
        <name>ATP</name>
        <dbReference type="ChEBI" id="CHEBI:30616"/>
    </ligand>
</feature>
<comment type="cofactor">
    <cofactor evidence="1 11">
        <name>Mg(2+)</name>
        <dbReference type="ChEBI" id="CHEBI:18420"/>
    </cofactor>
</comment>
<keyword evidence="8 11" id="KW-0067">ATP-binding</keyword>
<dbReference type="InterPro" id="IPR012006">
    <property type="entry name" value="CCA_bact"/>
</dbReference>
<evidence type="ECO:0000256" key="11">
    <source>
        <dbReference type="HAMAP-Rule" id="MF_01262"/>
    </source>
</evidence>
<feature type="binding site" evidence="11">
    <location>
        <position position="30"/>
    </location>
    <ligand>
        <name>Mg(2+)</name>
        <dbReference type="ChEBI" id="CHEBI:18420"/>
    </ligand>
</feature>
<sequence length="403" mass="45133">MTDTRIDQQINAYLVGGAVRDQLLSRTVVERDYVVVGSNVQQMLALGFSQVGKDFPVFLHPTTKEEYALARTEKKQGQGYTGFTCYSSPEVTLEQDLLRRDLTVNAMALDNQGNIIDPFNGQQDLRDRILRHVSPAFVEDPLRVLRVARFAARYHYLGFTVADETMALMSQISNNGELITLSGERVWKEIANALTEQNPEIFFQLLHQCSALNTIWPELDNLWQEESTTSNFANLAEVALANLTQAVKLTDKTDIRFASLCLAIPGLNLAASPQDITELASRLKLPKQTQLLALKATQLHSLVTDIKQQTPQAILSLFDQLDVWRKNEFFDDFLLVCQATAQAIENAPDQNFTAKDYLKTLLKQCKTISAQAFIAQGLTGKAIKSAMQAEKLNIITNYPFPDD</sequence>
<accession>A0ABQ6GUC2</accession>
<evidence type="ECO:0000256" key="1">
    <source>
        <dbReference type="ARBA" id="ARBA00001946"/>
    </source>
</evidence>
<feature type="binding site" evidence="11">
    <location>
        <position position="100"/>
    </location>
    <ligand>
        <name>CTP</name>
        <dbReference type="ChEBI" id="CHEBI:37563"/>
    </ligand>
</feature>
<gene>
    <name evidence="11 14" type="primary">cca</name>
    <name evidence="14" type="ORF">tinsulaeT_28850</name>
</gene>
<comment type="function">
    <text evidence="11">Catalyzes the addition and repair of the essential 3'-terminal CCA sequence in tRNAs without using a nucleic acid template. Adds these three nucleotides in the order of C, C, and A to the tRNA nucleotide-73, using CTP and ATP as substrates and producing inorganic pyrophosphate. tRNA 3'-terminal CCA addition is required both for tRNA processing and repair. Also involved in tRNA surveillance by mediating tandem CCA addition to generate a CCACCA at the 3' terminus of unstable tRNAs. While stable tRNAs receive only 3'-terminal CCA, unstable tRNAs are marked with CCACCA and rapidly degraded.</text>
</comment>
<dbReference type="SUPFAM" id="SSF81891">
    <property type="entry name" value="Poly A polymerase C-terminal region-like"/>
    <property type="match status" value="1"/>
</dbReference>
<evidence type="ECO:0000259" key="13">
    <source>
        <dbReference type="Pfam" id="PF12627"/>
    </source>
</evidence>
<comment type="similarity">
    <text evidence="11">Belongs to the tRNA nucleotidyltransferase/poly(A) polymerase family. Bacterial CCA-adding enzyme type 2 subfamily.</text>
</comment>
<comment type="miscellaneous">
    <text evidence="11">A single active site specifically recognizes both ATP and CTP and is responsible for their addition.</text>
</comment>
<evidence type="ECO:0000256" key="8">
    <source>
        <dbReference type="ARBA" id="ARBA00022840"/>
    </source>
</evidence>
<dbReference type="Gene3D" id="1.10.3090.10">
    <property type="entry name" value="cca-adding enzyme, domain 2"/>
    <property type="match status" value="1"/>
</dbReference>
<proteinExistence type="inferred from homology"/>
<dbReference type="HAMAP" id="MF_01262">
    <property type="entry name" value="CCA_bact_type2"/>
    <property type="match status" value="1"/>
</dbReference>
<keyword evidence="7 11" id="KW-0692">RNA repair</keyword>
<dbReference type="PANTHER" id="PTHR47545">
    <property type="entry name" value="MULTIFUNCTIONAL CCA PROTEIN"/>
    <property type="match status" value="1"/>
</dbReference>
<feature type="binding site" evidence="11">
    <location>
        <position position="17"/>
    </location>
    <ligand>
        <name>CTP</name>
        <dbReference type="ChEBI" id="CHEBI:37563"/>
    </ligand>
</feature>
<feature type="binding site" evidence="11">
    <location>
        <position position="20"/>
    </location>
    <ligand>
        <name>ATP</name>
        <dbReference type="ChEBI" id="CHEBI:30616"/>
    </ligand>
</feature>
<evidence type="ECO:0000313" key="14">
    <source>
        <dbReference type="EMBL" id="GLX79545.1"/>
    </source>
</evidence>
<dbReference type="PANTHER" id="PTHR47545:SF1">
    <property type="entry name" value="MULTIFUNCTIONAL CCA PROTEIN"/>
    <property type="match status" value="1"/>
</dbReference>
<dbReference type="InterPro" id="IPR032828">
    <property type="entry name" value="PolyA_RNA-bd"/>
</dbReference>
<evidence type="ECO:0000313" key="15">
    <source>
        <dbReference type="Proteomes" id="UP001157186"/>
    </source>
</evidence>
<evidence type="ECO:0000256" key="5">
    <source>
        <dbReference type="ARBA" id="ARBA00022723"/>
    </source>
</evidence>
<evidence type="ECO:0000256" key="7">
    <source>
        <dbReference type="ARBA" id="ARBA00022800"/>
    </source>
</evidence>
<feature type="binding site" evidence="11">
    <location>
        <position position="17"/>
    </location>
    <ligand>
        <name>ATP</name>
        <dbReference type="ChEBI" id="CHEBI:30616"/>
    </ligand>
</feature>
<reference evidence="14 15" key="1">
    <citation type="submission" date="2023-03" db="EMBL/GenBank/DDBJ databases">
        <title>Draft genome sequence of Thalassotalea insulae KCTC 62186T.</title>
        <authorList>
            <person name="Sawabe T."/>
        </authorList>
    </citation>
    <scope>NUCLEOTIDE SEQUENCE [LARGE SCALE GENOMIC DNA]</scope>
    <source>
        <strain evidence="14 15">KCTC 62186</strain>
    </source>
</reference>
<dbReference type="PIRSF" id="PIRSF000813">
    <property type="entry name" value="CCA_bact"/>
    <property type="match status" value="1"/>
</dbReference>
<feature type="binding site" evidence="11">
    <location>
        <position position="20"/>
    </location>
    <ligand>
        <name>CTP</name>
        <dbReference type="ChEBI" id="CHEBI:37563"/>
    </ligand>
</feature>
<comment type="caution">
    <text evidence="14">The sequence shown here is derived from an EMBL/GenBank/DDBJ whole genome shotgun (WGS) entry which is preliminary data.</text>
</comment>
<feature type="binding site" evidence="11">
    <location>
        <position position="146"/>
    </location>
    <ligand>
        <name>ATP</name>
        <dbReference type="ChEBI" id="CHEBI:30616"/>
    </ligand>
</feature>
<feature type="binding site" evidence="11">
    <location>
        <position position="149"/>
    </location>
    <ligand>
        <name>ATP</name>
        <dbReference type="ChEBI" id="CHEBI:30616"/>
    </ligand>
</feature>
<feature type="binding site" evidence="11">
    <location>
        <position position="149"/>
    </location>
    <ligand>
        <name>CTP</name>
        <dbReference type="ChEBI" id="CHEBI:37563"/>
    </ligand>
</feature>
<dbReference type="NCBIfam" id="NF008137">
    <property type="entry name" value="PRK10885.1"/>
    <property type="match status" value="1"/>
</dbReference>
<comment type="catalytic activity">
    <reaction evidence="11">
        <text>a tRNA with a 3' CCA end + 2 CTP + ATP = a tRNA with a 3' CCACCA end + 3 diphosphate</text>
        <dbReference type="Rhea" id="RHEA:76235"/>
        <dbReference type="Rhea" id="RHEA-COMP:10468"/>
        <dbReference type="Rhea" id="RHEA-COMP:18655"/>
        <dbReference type="ChEBI" id="CHEBI:30616"/>
        <dbReference type="ChEBI" id="CHEBI:33019"/>
        <dbReference type="ChEBI" id="CHEBI:37563"/>
        <dbReference type="ChEBI" id="CHEBI:83071"/>
        <dbReference type="ChEBI" id="CHEBI:195187"/>
    </reaction>
</comment>
<evidence type="ECO:0000256" key="2">
    <source>
        <dbReference type="ARBA" id="ARBA00022679"/>
    </source>
</evidence>
<dbReference type="CDD" id="cd05398">
    <property type="entry name" value="NT_ClassII-CCAase"/>
    <property type="match status" value="1"/>
</dbReference>
<evidence type="ECO:0000256" key="10">
    <source>
        <dbReference type="ARBA" id="ARBA00022884"/>
    </source>
</evidence>
<keyword evidence="3 11" id="KW-0819">tRNA processing</keyword>
<keyword evidence="6 11" id="KW-0547">Nucleotide-binding</keyword>
<feature type="domain" description="Poly A polymerase head" evidence="12">
    <location>
        <begin position="12"/>
        <end position="131"/>
    </location>
</feature>
<dbReference type="EC" id="2.7.7.72" evidence="11"/>
<evidence type="ECO:0000256" key="6">
    <source>
        <dbReference type="ARBA" id="ARBA00022741"/>
    </source>
</evidence>
<keyword evidence="10 11" id="KW-0694">RNA-binding</keyword>
<keyword evidence="15" id="KW-1185">Reference proteome</keyword>
<keyword evidence="2 11" id="KW-0808">Transferase</keyword>